<dbReference type="AlphaFoldDB" id="A0A1V3C1R1"/>
<evidence type="ECO:0000256" key="4">
    <source>
        <dbReference type="ARBA" id="ARBA00023163"/>
    </source>
</evidence>
<dbReference type="InterPro" id="IPR016032">
    <property type="entry name" value="Sig_transdc_resp-reg_C-effctor"/>
</dbReference>
<dbReference type="PROSITE" id="PS50043">
    <property type="entry name" value="HTH_LUXR_2"/>
    <property type="match status" value="1"/>
</dbReference>
<accession>A0A7Y9X780</accession>
<keyword evidence="3 9" id="KW-0238">DNA-binding</keyword>
<evidence type="ECO:0000313" key="10">
    <source>
        <dbReference type="Proteomes" id="UP000189004"/>
    </source>
</evidence>
<dbReference type="PANTHER" id="PTHR43214:SF24">
    <property type="entry name" value="TRANSCRIPTIONAL REGULATORY PROTEIN NARL-RELATED"/>
    <property type="match status" value="1"/>
</dbReference>
<dbReference type="InterPro" id="IPR000792">
    <property type="entry name" value="Tscrpt_reg_LuxR_C"/>
</dbReference>
<evidence type="ECO:0000313" key="11">
    <source>
        <dbReference type="Proteomes" id="UP000584931"/>
    </source>
</evidence>
<dbReference type="SUPFAM" id="SSF52172">
    <property type="entry name" value="CheY-like"/>
    <property type="match status" value="1"/>
</dbReference>
<dbReference type="SUPFAM" id="SSF46894">
    <property type="entry name" value="C-terminal effector domain of the bipartite response regulators"/>
    <property type="match status" value="1"/>
</dbReference>
<dbReference type="InterPro" id="IPR001789">
    <property type="entry name" value="Sig_transdc_resp-reg_receiver"/>
</dbReference>
<dbReference type="Pfam" id="PF00196">
    <property type="entry name" value="GerE"/>
    <property type="match status" value="1"/>
</dbReference>
<dbReference type="Proteomes" id="UP000189004">
    <property type="component" value="Unassembled WGS sequence"/>
</dbReference>
<dbReference type="CDD" id="cd06170">
    <property type="entry name" value="LuxR_C_like"/>
    <property type="match status" value="1"/>
</dbReference>
<dbReference type="OrthoDB" id="154278at2"/>
<dbReference type="GO" id="GO:0003677">
    <property type="term" value="F:DNA binding"/>
    <property type="evidence" value="ECO:0007669"/>
    <property type="project" value="UniProtKB-KW"/>
</dbReference>
<evidence type="ECO:0000259" key="6">
    <source>
        <dbReference type="PROSITE" id="PS50043"/>
    </source>
</evidence>
<evidence type="ECO:0000256" key="5">
    <source>
        <dbReference type="PROSITE-ProRule" id="PRU00169"/>
    </source>
</evidence>
<protein>
    <submittedName>
        <fullName evidence="8">DNA-binding NarL/FixJ family response regulator</fullName>
    </submittedName>
    <submittedName>
        <fullName evidence="9">DNA-binding response regulator</fullName>
    </submittedName>
</protein>
<dbReference type="InterPro" id="IPR058245">
    <property type="entry name" value="NreC/VraR/RcsB-like_REC"/>
</dbReference>
<feature type="domain" description="HTH luxR-type" evidence="6">
    <location>
        <begin position="152"/>
        <end position="217"/>
    </location>
</feature>
<dbReference type="InterPro" id="IPR039420">
    <property type="entry name" value="WalR-like"/>
</dbReference>
<evidence type="ECO:0000256" key="2">
    <source>
        <dbReference type="ARBA" id="ARBA00023015"/>
    </source>
</evidence>
<reference evidence="8 11" key="3">
    <citation type="submission" date="2020-07" db="EMBL/GenBank/DDBJ databases">
        <title>Sequencing the genomes of 1000 actinobacteria strains.</title>
        <authorList>
            <person name="Klenk H.-P."/>
        </authorList>
    </citation>
    <scope>NUCLEOTIDE SEQUENCE [LARGE SCALE GENOMIC DNA]</scope>
    <source>
        <strain evidence="8 11">DSM 45278</strain>
    </source>
</reference>
<dbReference type="GO" id="GO:0000160">
    <property type="term" value="P:phosphorelay signal transduction system"/>
    <property type="evidence" value="ECO:0007669"/>
    <property type="project" value="InterPro"/>
</dbReference>
<dbReference type="EMBL" id="MCOK01000001">
    <property type="protein sequence ID" value="OOC54399.1"/>
    <property type="molecule type" value="Genomic_DNA"/>
</dbReference>
<feature type="modified residue" description="4-aspartylphosphate" evidence="5">
    <location>
        <position position="54"/>
    </location>
</feature>
<dbReference type="STRING" id="501010.NOSIN_11760"/>
<dbReference type="SMART" id="SM00421">
    <property type="entry name" value="HTH_LUXR"/>
    <property type="match status" value="1"/>
</dbReference>
<dbReference type="Gene3D" id="3.40.50.2300">
    <property type="match status" value="1"/>
</dbReference>
<dbReference type="Pfam" id="PF00072">
    <property type="entry name" value="Response_reg"/>
    <property type="match status" value="1"/>
</dbReference>
<dbReference type="SMART" id="SM00448">
    <property type="entry name" value="REC"/>
    <property type="match status" value="1"/>
</dbReference>
<dbReference type="GO" id="GO:0006355">
    <property type="term" value="P:regulation of DNA-templated transcription"/>
    <property type="evidence" value="ECO:0007669"/>
    <property type="project" value="InterPro"/>
</dbReference>
<keyword evidence="10" id="KW-1185">Reference proteome</keyword>
<name>A0A1V3C1R1_9ACTN</name>
<reference evidence="10" key="2">
    <citation type="submission" date="2016-08" db="EMBL/GenBank/DDBJ databases">
        <authorList>
            <person name="Tokovenko B."/>
            <person name="Kalinowski J."/>
        </authorList>
    </citation>
    <scope>NUCLEOTIDE SEQUENCE [LARGE SCALE GENOMIC DNA]</scope>
    <source>
        <strain evidence="10">UTMC102</strain>
    </source>
</reference>
<feature type="domain" description="Response regulatory" evidence="7">
    <location>
        <begin position="3"/>
        <end position="119"/>
    </location>
</feature>
<gene>
    <name evidence="8" type="ORF">HNR06_000088</name>
    <name evidence="9" type="ORF">NOSIN_11760</name>
</gene>
<evidence type="ECO:0000313" key="9">
    <source>
        <dbReference type="EMBL" id="OOC54399.1"/>
    </source>
</evidence>
<accession>A0A1V3C1R1</accession>
<comment type="caution">
    <text evidence="9">The sequence shown here is derived from an EMBL/GenBank/DDBJ whole genome shotgun (WGS) entry which is preliminary data.</text>
</comment>
<dbReference type="PANTHER" id="PTHR43214">
    <property type="entry name" value="TWO-COMPONENT RESPONSE REGULATOR"/>
    <property type="match status" value="1"/>
</dbReference>
<keyword evidence="4" id="KW-0804">Transcription</keyword>
<evidence type="ECO:0000256" key="1">
    <source>
        <dbReference type="ARBA" id="ARBA00022553"/>
    </source>
</evidence>
<proteinExistence type="predicted"/>
<dbReference type="InterPro" id="IPR011006">
    <property type="entry name" value="CheY-like_superfamily"/>
</dbReference>
<dbReference type="Proteomes" id="UP000584931">
    <property type="component" value="Unassembled WGS sequence"/>
</dbReference>
<evidence type="ECO:0000256" key="3">
    <source>
        <dbReference type="ARBA" id="ARBA00023125"/>
    </source>
</evidence>
<dbReference type="PRINTS" id="PR00038">
    <property type="entry name" value="HTHLUXR"/>
</dbReference>
<reference evidence="9" key="1">
    <citation type="submission" date="2016-08" db="EMBL/GenBank/DDBJ databases">
        <authorList>
            <person name="Seilhamer J.J."/>
        </authorList>
    </citation>
    <scope>NUCLEOTIDE SEQUENCE [LARGE SCALE GENOMIC DNA]</scope>
    <source>
        <strain evidence="9">UTMC102</strain>
    </source>
</reference>
<dbReference type="RefSeq" id="WP_077690803.1">
    <property type="nucleotide sequence ID" value="NZ_JACCHL010000001.1"/>
</dbReference>
<evidence type="ECO:0000259" key="7">
    <source>
        <dbReference type="PROSITE" id="PS50110"/>
    </source>
</evidence>
<keyword evidence="1 5" id="KW-0597">Phosphoprotein</keyword>
<dbReference type="PROSITE" id="PS50110">
    <property type="entry name" value="RESPONSE_REGULATORY"/>
    <property type="match status" value="1"/>
</dbReference>
<keyword evidence="2" id="KW-0805">Transcription regulation</keyword>
<sequence>MIRTLLVDDELLVRSGLRMILDAAPDIEVVGEGGDGDEAVRLARELAPDVVLLDIRMPGTDGITAASLLTALPEPPRVVLLTTFDLDEYVHGALRAGAVGFLLKDTPPRDLISAVRTVHEGNAMLSPSVTKRMLERFASPAPADSTAGRDEAGRRLSVLSERERSVLVAVARGMSNAEAGRELGMREATVKAHVSRILAKLGMSNRVQAAILAHDAGWA</sequence>
<evidence type="ECO:0000313" key="8">
    <source>
        <dbReference type="EMBL" id="NYH50499.1"/>
    </source>
</evidence>
<dbReference type="EMBL" id="JACCHL010000001">
    <property type="protein sequence ID" value="NYH50499.1"/>
    <property type="molecule type" value="Genomic_DNA"/>
</dbReference>
<dbReference type="CDD" id="cd17535">
    <property type="entry name" value="REC_NarL-like"/>
    <property type="match status" value="1"/>
</dbReference>
<organism evidence="9 10">
    <name type="scientific">Nocardiopsis sinuspersici</name>
    <dbReference type="NCBI Taxonomy" id="501010"/>
    <lineage>
        <taxon>Bacteria</taxon>
        <taxon>Bacillati</taxon>
        <taxon>Actinomycetota</taxon>
        <taxon>Actinomycetes</taxon>
        <taxon>Streptosporangiales</taxon>
        <taxon>Nocardiopsidaceae</taxon>
        <taxon>Nocardiopsis</taxon>
    </lineage>
</organism>